<name>C0CR44_BLAHS</name>
<organism evidence="1 2">
    <name type="scientific">Blautia hydrogenotrophica (strain DSM 10507 / JCM 14656 / S5a33)</name>
    <name type="common">Ruminococcus hydrogenotrophicus</name>
    <dbReference type="NCBI Taxonomy" id="476272"/>
    <lineage>
        <taxon>Bacteria</taxon>
        <taxon>Bacillati</taxon>
        <taxon>Bacillota</taxon>
        <taxon>Clostridia</taxon>
        <taxon>Lachnospirales</taxon>
        <taxon>Lachnospiraceae</taxon>
        <taxon>Blautia</taxon>
    </lineage>
</organism>
<evidence type="ECO:0000313" key="1">
    <source>
        <dbReference type="EMBL" id="EEG47807.1"/>
    </source>
</evidence>
<dbReference type="AlphaFoldDB" id="C0CR44"/>
<evidence type="ECO:0000313" key="2">
    <source>
        <dbReference type="Proteomes" id="UP000003100"/>
    </source>
</evidence>
<reference evidence="1 2" key="1">
    <citation type="submission" date="2009-01" db="EMBL/GenBank/DDBJ databases">
        <authorList>
            <person name="Fulton L."/>
            <person name="Clifton S."/>
            <person name="Fulton B."/>
            <person name="Xu J."/>
            <person name="Minx P."/>
            <person name="Pepin K.H."/>
            <person name="Johnson M."/>
            <person name="Bhonagiri V."/>
            <person name="Nash W.E."/>
            <person name="Mardis E.R."/>
            <person name="Wilson R.K."/>
        </authorList>
    </citation>
    <scope>NUCLEOTIDE SEQUENCE [LARGE SCALE GENOMIC DNA]</scope>
    <source>
        <strain evidence="2">DSM 10507 / JCM 14656 / S5a33</strain>
    </source>
</reference>
<reference evidence="1 2" key="2">
    <citation type="submission" date="2009-02" db="EMBL/GenBank/DDBJ databases">
        <title>Draft genome sequence of Blautia hydrogenotrophica DSM 10507 (Ruminococcus hydrogenotrophicus DSM 10507).</title>
        <authorList>
            <person name="Sudarsanam P."/>
            <person name="Ley R."/>
            <person name="Guruge J."/>
            <person name="Turnbaugh P.J."/>
            <person name="Mahowald M."/>
            <person name="Liep D."/>
            <person name="Gordon J."/>
        </authorList>
    </citation>
    <scope>NUCLEOTIDE SEQUENCE [LARGE SCALE GENOMIC DNA]</scope>
    <source>
        <strain evidence="2">DSM 10507 / JCM 14656 / S5a33</strain>
    </source>
</reference>
<dbReference type="PATRIC" id="fig|476272.21.peg.634"/>
<keyword evidence="2" id="KW-1185">Reference proteome</keyword>
<dbReference type="HOGENOM" id="CLU_2614947_0_0_9"/>
<sequence length="78" mass="9349">MIFKIWEELTEPEVNSIKRKLCTKCAHFSGMGEKNNMLYRFCNYSENTGKCRLCDPRKCKELGYFKSKKKKRCKKIEE</sequence>
<dbReference type="EMBL" id="ACBZ01000177">
    <property type="protein sequence ID" value="EEG47807.1"/>
    <property type="molecule type" value="Genomic_DNA"/>
</dbReference>
<dbReference type="RefSeq" id="WP_005951522.1">
    <property type="nucleotide sequence ID" value="NZ_CP136423.1"/>
</dbReference>
<dbReference type="Proteomes" id="UP000003100">
    <property type="component" value="Unassembled WGS sequence"/>
</dbReference>
<dbReference type="GeneID" id="86822222"/>
<comment type="caution">
    <text evidence="1">The sequence shown here is derived from an EMBL/GenBank/DDBJ whole genome shotgun (WGS) entry which is preliminary data.</text>
</comment>
<accession>C0CR44</accession>
<protein>
    <submittedName>
        <fullName evidence="1">Uncharacterized protein</fullName>
    </submittedName>
</protein>
<proteinExistence type="predicted"/>
<gene>
    <name evidence="1" type="ORF">RUMHYD_03357</name>
</gene>